<sequence length="75" mass="8198">MVADSMATKADIPAATVEVMEVTVEVVEEALVVDTWLTVLRTVAAVAVVMDDLGQNNRISCTQTYRCIIQITWTP</sequence>
<dbReference type="AlphaFoldDB" id="A0A3P7IZC6"/>
<name>A0A3P7IZC6_STRVU</name>
<reference evidence="1 2" key="1">
    <citation type="submission" date="2018-11" db="EMBL/GenBank/DDBJ databases">
        <authorList>
            <consortium name="Pathogen Informatics"/>
        </authorList>
    </citation>
    <scope>NUCLEOTIDE SEQUENCE [LARGE SCALE GENOMIC DNA]</scope>
</reference>
<organism evidence="1 2">
    <name type="scientific">Strongylus vulgaris</name>
    <name type="common">Blood worm</name>
    <dbReference type="NCBI Taxonomy" id="40348"/>
    <lineage>
        <taxon>Eukaryota</taxon>
        <taxon>Metazoa</taxon>
        <taxon>Ecdysozoa</taxon>
        <taxon>Nematoda</taxon>
        <taxon>Chromadorea</taxon>
        <taxon>Rhabditida</taxon>
        <taxon>Rhabditina</taxon>
        <taxon>Rhabditomorpha</taxon>
        <taxon>Strongyloidea</taxon>
        <taxon>Strongylidae</taxon>
        <taxon>Strongylus</taxon>
    </lineage>
</organism>
<keyword evidence="2" id="KW-1185">Reference proteome</keyword>
<dbReference type="EMBL" id="UYYB01101423">
    <property type="protein sequence ID" value="VDM78261.1"/>
    <property type="molecule type" value="Genomic_DNA"/>
</dbReference>
<proteinExistence type="predicted"/>
<gene>
    <name evidence="1" type="ORF">SVUK_LOCUS13259</name>
</gene>
<dbReference type="Proteomes" id="UP000270094">
    <property type="component" value="Unassembled WGS sequence"/>
</dbReference>
<evidence type="ECO:0000313" key="2">
    <source>
        <dbReference type="Proteomes" id="UP000270094"/>
    </source>
</evidence>
<protein>
    <submittedName>
        <fullName evidence="1">Uncharacterized protein</fullName>
    </submittedName>
</protein>
<accession>A0A3P7IZC6</accession>
<evidence type="ECO:0000313" key="1">
    <source>
        <dbReference type="EMBL" id="VDM78261.1"/>
    </source>
</evidence>